<feature type="compositionally biased region" description="Basic and acidic residues" evidence="3">
    <location>
        <begin position="212"/>
        <end position="279"/>
    </location>
</feature>
<dbReference type="GO" id="GO:0045727">
    <property type="term" value="P:positive regulation of translation"/>
    <property type="evidence" value="ECO:0007669"/>
    <property type="project" value="TreeGrafter"/>
</dbReference>
<feature type="compositionally biased region" description="Basic and acidic residues" evidence="3">
    <location>
        <begin position="63"/>
        <end position="96"/>
    </location>
</feature>
<feature type="region of interest" description="Disordered" evidence="3">
    <location>
        <begin position="131"/>
        <end position="299"/>
    </location>
</feature>
<dbReference type="InterPro" id="IPR006630">
    <property type="entry name" value="La_HTH"/>
</dbReference>
<dbReference type="GO" id="GO:0003723">
    <property type="term" value="F:RNA binding"/>
    <property type="evidence" value="ECO:0007669"/>
    <property type="project" value="UniProtKB-UniRule"/>
</dbReference>
<dbReference type="Proteomes" id="UP001152622">
    <property type="component" value="Chromosome 10"/>
</dbReference>
<dbReference type="PANTHER" id="PTHR22792">
    <property type="entry name" value="LUPUS LA PROTEIN-RELATED"/>
    <property type="match status" value="1"/>
</dbReference>
<evidence type="ECO:0000256" key="3">
    <source>
        <dbReference type="SAM" id="MobiDB-lite"/>
    </source>
</evidence>
<dbReference type="Gene3D" id="1.10.10.10">
    <property type="entry name" value="Winged helix-like DNA-binding domain superfamily/Winged helix DNA-binding domain"/>
    <property type="match status" value="1"/>
</dbReference>
<name>A0A9Q1EZE9_SYNKA</name>
<protein>
    <recommendedName>
        <fullName evidence="4">HTH La-type RNA-binding domain-containing protein</fullName>
    </recommendedName>
</protein>
<sequence length="434" mass="49100">MATQVETLLPNNPLLKQEDHGHASNMQQGEECLEKGAKGTSAADEGSKVKGGESEQGVFATKEQSKKQAKDESNNQEKMNLDQEETNLKDADGQMEEDLKCNKKEFAEAPPPKVNPWTKKINAVTVVSVNGQTHHEQSVPAKVVRAGNPRPRRGGKVGDFGDANNWPTPGEIATKDMQIQSVPRPGSCSMLIRQVREVGPSRRSPVPKKVIVKKESKEKRDSEESKENQKAKSDDSGEEKNGDEDSQKNGQKKKDWHSGKYEREWRDDHVSSVKSEGRPFPRRVQGSRPGQRTGPGAWQRRQQRHFDYYGYKAYDGKDGAYGQKFNSTVTYYYDNMSSNDLYSADQDLLKDYIKRQIEYYFSIDNLERDFFLRRKMDQEGFLPVALIASFHRVQALTTDINLIVEVSSSLACLAKRFLTLWGRASERVPARPPR</sequence>
<proteinExistence type="predicted"/>
<evidence type="ECO:0000256" key="1">
    <source>
        <dbReference type="ARBA" id="ARBA00022884"/>
    </source>
</evidence>
<dbReference type="AlphaFoldDB" id="A0A9Q1EZE9"/>
<dbReference type="PROSITE" id="PS50961">
    <property type="entry name" value="HTH_LA"/>
    <property type="match status" value="1"/>
</dbReference>
<gene>
    <name evidence="5" type="ORF">SKAU_G00265950</name>
</gene>
<feature type="region of interest" description="Disordered" evidence="3">
    <location>
        <begin position="1"/>
        <end position="96"/>
    </location>
</feature>
<keyword evidence="1 2" id="KW-0694">RNA-binding</keyword>
<dbReference type="SMART" id="SM00715">
    <property type="entry name" value="LA"/>
    <property type="match status" value="1"/>
</dbReference>
<evidence type="ECO:0000259" key="4">
    <source>
        <dbReference type="PROSITE" id="PS50961"/>
    </source>
</evidence>
<dbReference type="InterPro" id="IPR036388">
    <property type="entry name" value="WH-like_DNA-bd_sf"/>
</dbReference>
<dbReference type="InterPro" id="IPR045180">
    <property type="entry name" value="La_dom_prot"/>
</dbReference>
<evidence type="ECO:0000256" key="2">
    <source>
        <dbReference type="PROSITE-ProRule" id="PRU00332"/>
    </source>
</evidence>
<feature type="compositionally biased region" description="Polar residues" evidence="3">
    <location>
        <begin position="1"/>
        <end position="10"/>
    </location>
</feature>
<dbReference type="GO" id="GO:0010494">
    <property type="term" value="C:cytoplasmic stress granule"/>
    <property type="evidence" value="ECO:0007669"/>
    <property type="project" value="TreeGrafter"/>
</dbReference>
<dbReference type="GO" id="GO:0005829">
    <property type="term" value="C:cytosol"/>
    <property type="evidence" value="ECO:0007669"/>
    <property type="project" value="TreeGrafter"/>
</dbReference>
<dbReference type="OrthoDB" id="8955365at2759"/>
<organism evidence="5 6">
    <name type="scientific">Synaphobranchus kaupii</name>
    <name type="common">Kaup's arrowtooth eel</name>
    <dbReference type="NCBI Taxonomy" id="118154"/>
    <lineage>
        <taxon>Eukaryota</taxon>
        <taxon>Metazoa</taxon>
        <taxon>Chordata</taxon>
        <taxon>Craniata</taxon>
        <taxon>Vertebrata</taxon>
        <taxon>Euteleostomi</taxon>
        <taxon>Actinopterygii</taxon>
        <taxon>Neopterygii</taxon>
        <taxon>Teleostei</taxon>
        <taxon>Anguilliformes</taxon>
        <taxon>Synaphobranchidae</taxon>
        <taxon>Synaphobranchus</taxon>
    </lineage>
</organism>
<evidence type="ECO:0000313" key="5">
    <source>
        <dbReference type="EMBL" id="KAJ8348006.1"/>
    </source>
</evidence>
<dbReference type="EMBL" id="JAINUF010000010">
    <property type="protein sequence ID" value="KAJ8348006.1"/>
    <property type="molecule type" value="Genomic_DNA"/>
</dbReference>
<dbReference type="SUPFAM" id="SSF46785">
    <property type="entry name" value="Winged helix' DNA-binding domain"/>
    <property type="match status" value="1"/>
</dbReference>
<comment type="caution">
    <text evidence="5">The sequence shown here is derived from an EMBL/GenBank/DDBJ whole genome shotgun (WGS) entry which is preliminary data.</text>
</comment>
<keyword evidence="6" id="KW-1185">Reference proteome</keyword>
<accession>A0A9Q1EZE9</accession>
<dbReference type="Pfam" id="PF05383">
    <property type="entry name" value="La"/>
    <property type="match status" value="1"/>
</dbReference>
<evidence type="ECO:0000313" key="6">
    <source>
        <dbReference type="Proteomes" id="UP001152622"/>
    </source>
</evidence>
<feature type="domain" description="HTH La-type RNA-binding" evidence="4">
    <location>
        <begin position="343"/>
        <end position="434"/>
    </location>
</feature>
<dbReference type="InterPro" id="IPR036390">
    <property type="entry name" value="WH_DNA-bd_sf"/>
</dbReference>
<reference evidence="5" key="1">
    <citation type="journal article" date="2023" name="Science">
        <title>Genome structures resolve the early diversification of teleost fishes.</title>
        <authorList>
            <person name="Parey E."/>
            <person name="Louis A."/>
            <person name="Montfort J."/>
            <person name="Bouchez O."/>
            <person name="Roques C."/>
            <person name="Iampietro C."/>
            <person name="Lluch J."/>
            <person name="Castinel A."/>
            <person name="Donnadieu C."/>
            <person name="Desvignes T."/>
            <person name="Floi Bucao C."/>
            <person name="Jouanno E."/>
            <person name="Wen M."/>
            <person name="Mejri S."/>
            <person name="Dirks R."/>
            <person name="Jansen H."/>
            <person name="Henkel C."/>
            <person name="Chen W.J."/>
            <person name="Zahm M."/>
            <person name="Cabau C."/>
            <person name="Klopp C."/>
            <person name="Thompson A.W."/>
            <person name="Robinson-Rechavi M."/>
            <person name="Braasch I."/>
            <person name="Lecointre G."/>
            <person name="Bobe J."/>
            <person name="Postlethwait J.H."/>
            <person name="Berthelot C."/>
            <person name="Roest Crollius H."/>
            <person name="Guiguen Y."/>
        </authorList>
    </citation>
    <scope>NUCLEOTIDE SEQUENCE</scope>
    <source>
        <strain evidence="5">WJC10195</strain>
    </source>
</reference>
<dbReference type="PANTHER" id="PTHR22792:SF51">
    <property type="entry name" value="LA-RELATED PROTEIN 1"/>
    <property type="match status" value="1"/>
</dbReference>